<keyword evidence="9" id="KW-1185">Reference proteome</keyword>
<dbReference type="InterPro" id="IPR017937">
    <property type="entry name" value="Thioredoxin_CS"/>
</dbReference>
<evidence type="ECO:0000259" key="7">
    <source>
        <dbReference type="PROSITE" id="PS51352"/>
    </source>
</evidence>
<dbReference type="SUPFAM" id="SSF52833">
    <property type="entry name" value="Thioredoxin-like"/>
    <property type="match status" value="1"/>
</dbReference>
<sequence>MNKRLILFIPLVLFFVLGFFFWQGLKLDPREMPSALIGKAFPSFTLNTVKDESAQITEQVLQGKVSLVNVWATWCVSCRQEHPELVRIARETGIPIFGLNYKDERGAALKWLDEYMDPYQFSLYDVDGRLGLDLGVYGAPETYIVDKQGIIRYRFVGVIDRQIWQQELLPEVKKWQ</sequence>
<dbReference type="EMBL" id="MTSM01000002">
    <property type="protein sequence ID" value="OPX56781.1"/>
    <property type="molecule type" value="Genomic_DNA"/>
</dbReference>
<reference evidence="8 9" key="1">
    <citation type="submission" date="2017-01" db="EMBL/GenBank/DDBJ databases">
        <title>Genome Sequencing of a Marine Spirillum, Oceanospirillum multiglobuliferum ATCC 33336, from Japan.</title>
        <authorList>
            <person name="Carney J.G."/>
            <person name="Trachtenberg A.M."/>
            <person name="Rheaume B.A."/>
            <person name="Linnane J.D."/>
            <person name="Pitts N.L."/>
            <person name="Mykles D.L."/>
            <person name="Maclea K.S."/>
        </authorList>
    </citation>
    <scope>NUCLEOTIDE SEQUENCE [LARGE SCALE GENOMIC DNA]</scope>
    <source>
        <strain evidence="8 9">ATCC 33336</strain>
    </source>
</reference>
<dbReference type="InterPro" id="IPR036249">
    <property type="entry name" value="Thioredoxin-like_sf"/>
</dbReference>
<name>A0A1T4L6E7_9GAMM</name>
<keyword evidence="6" id="KW-1133">Transmembrane helix</keyword>
<dbReference type="InterPro" id="IPR050553">
    <property type="entry name" value="Thioredoxin_ResA/DsbE_sf"/>
</dbReference>
<keyword evidence="6" id="KW-0812">Transmembrane</keyword>
<proteinExistence type="inferred from homology"/>
<keyword evidence="5" id="KW-0676">Redox-active center</keyword>
<keyword evidence="3" id="KW-0201">Cytochrome c-type biogenesis</keyword>
<dbReference type="Pfam" id="PF08534">
    <property type="entry name" value="Redoxin"/>
    <property type="match status" value="1"/>
</dbReference>
<evidence type="ECO:0000256" key="5">
    <source>
        <dbReference type="ARBA" id="ARBA00023284"/>
    </source>
</evidence>
<comment type="similarity">
    <text evidence="2">Belongs to the thioredoxin family. DsbE subfamily.</text>
</comment>
<gene>
    <name evidence="8" type="ORF">BTE48_02585</name>
</gene>
<dbReference type="GO" id="GO:0005886">
    <property type="term" value="C:plasma membrane"/>
    <property type="evidence" value="ECO:0007669"/>
    <property type="project" value="UniProtKB-SubCell"/>
</dbReference>
<evidence type="ECO:0000256" key="3">
    <source>
        <dbReference type="ARBA" id="ARBA00022748"/>
    </source>
</evidence>
<keyword evidence="6" id="KW-0472">Membrane</keyword>
<dbReference type="PANTHER" id="PTHR42852:SF6">
    <property type="entry name" value="THIOL:DISULFIDE INTERCHANGE PROTEIN DSBE"/>
    <property type="match status" value="1"/>
</dbReference>
<dbReference type="PROSITE" id="PS51352">
    <property type="entry name" value="THIOREDOXIN_2"/>
    <property type="match status" value="1"/>
</dbReference>
<evidence type="ECO:0000256" key="4">
    <source>
        <dbReference type="ARBA" id="ARBA00023157"/>
    </source>
</evidence>
<dbReference type="OrthoDB" id="9799347at2"/>
<comment type="caution">
    <text evidence="8">The sequence shown here is derived from an EMBL/GenBank/DDBJ whole genome shotgun (WGS) entry which is preliminary data.</text>
</comment>
<dbReference type="Gene3D" id="3.40.30.10">
    <property type="entry name" value="Glutaredoxin"/>
    <property type="match status" value="1"/>
</dbReference>
<dbReference type="PANTHER" id="PTHR42852">
    <property type="entry name" value="THIOL:DISULFIDE INTERCHANGE PROTEIN DSBE"/>
    <property type="match status" value="1"/>
</dbReference>
<evidence type="ECO:0000256" key="2">
    <source>
        <dbReference type="ARBA" id="ARBA00007758"/>
    </source>
</evidence>
<dbReference type="InterPro" id="IPR004799">
    <property type="entry name" value="Periplasmic_diS_OxRdtase_DsbE"/>
</dbReference>
<keyword evidence="4" id="KW-1015">Disulfide bond</keyword>
<evidence type="ECO:0000313" key="8">
    <source>
        <dbReference type="EMBL" id="OPX56781.1"/>
    </source>
</evidence>
<dbReference type="InterPro" id="IPR013740">
    <property type="entry name" value="Redoxin"/>
</dbReference>
<comment type="subcellular location">
    <subcellularLocation>
        <location evidence="1">Cell inner membrane</location>
        <topology evidence="1">Single-pass membrane protein</topology>
        <orientation evidence="1">Periplasmic side</orientation>
    </subcellularLocation>
</comment>
<dbReference type="GO" id="GO:0017004">
    <property type="term" value="P:cytochrome complex assembly"/>
    <property type="evidence" value="ECO:0007669"/>
    <property type="project" value="UniProtKB-KW"/>
</dbReference>
<accession>A0A1T4L6E7</accession>
<dbReference type="STRING" id="64969.SAMN02745127_00323"/>
<evidence type="ECO:0000313" key="9">
    <source>
        <dbReference type="Proteomes" id="UP000191418"/>
    </source>
</evidence>
<dbReference type="GO" id="GO:0015036">
    <property type="term" value="F:disulfide oxidoreductase activity"/>
    <property type="evidence" value="ECO:0007669"/>
    <property type="project" value="InterPro"/>
</dbReference>
<dbReference type="CDD" id="cd03010">
    <property type="entry name" value="TlpA_like_DsbE"/>
    <property type="match status" value="1"/>
</dbReference>
<organism evidence="8 9">
    <name type="scientific">Oceanospirillum multiglobuliferum</name>
    <dbReference type="NCBI Taxonomy" id="64969"/>
    <lineage>
        <taxon>Bacteria</taxon>
        <taxon>Pseudomonadati</taxon>
        <taxon>Pseudomonadota</taxon>
        <taxon>Gammaproteobacteria</taxon>
        <taxon>Oceanospirillales</taxon>
        <taxon>Oceanospirillaceae</taxon>
        <taxon>Oceanospirillum</taxon>
    </lineage>
</organism>
<evidence type="ECO:0000256" key="1">
    <source>
        <dbReference type="ARBA" id="ARBA00004383"/>
    </source>
</evidence>
<dbReference type="AlphaFoldDB" id="A0A1T4L6E7"/>
<evidence type="ECO:0000256" key="6">
    <source>
        <dbReference type="SAM" id="Phobius"/>
    </source>
</evidence>
<dbReference type="Proteomes" id="UP000191418">
    <property type="component" value="Unassembled WGS sequence"/>
</dbReference>
<dbReference type="GO" id="GO:0030288">
    <property type="term" value="C:outer membrane-bounded periplasmic space"/>
    <property type="evidence" value="ECO:0007669"/>
    <property type="project" value="InterPro"/>
</dbReference>
<dbReference type="PROSITE" id="PS00194">
    <property type="entry name" value="THIOREDOXIN_1"/>
    <property type="match status" value="1"/>
</dbReference>
<dbReference type="InterPro" id="IPR013766">
    <property type="entry name" value="Thioredoxin_domain"/>
</dbReference>
<protein>
    <submittedName>
        <fullName evidence="8">Thiol:disulfide interchange protein</fullName>
    </submittedName>
</protein>
<feature type="domain" description="Thioredoxin" evidence="7">
    <location>
        <begin position="35"/>
        <end position="176"/>
    </location>
</feature>
<dbReference type="NCBIfam" id="TIGR00385">
    <property type="entry name" value="dsbE"/>
    <property type="match status" value="1"/>
</dbReference>
<dbReference type="RefSeq" id="WP_078743950.1">
    <property type="nucleotide sequence ID" value="NZ_FUXG01000002.1"/>
</dbReference>
<feature type="transmembrane region" description="Helical" evidence="6">
    <location>
        <begin position="6"/>
        <end position="25"/>
    </location>
</feature>